<feature type="region of interest" description="Disordered" evidence="1">
    <location>
        <begin position="64"/>
        <end position="83"/>
    </location>
</feature>
<dbReference type="AlphaFoldDB" id="A0A1X0P570"/>
<dbReference type="RefSeq" id="XP_028886153.1">
    <property type="nucleotide sequence ID" value="XM_029022495.1"/>
</dbReference>
<evidence type="ECO:0008006" key="4">
    <source>
        <dbReference type="Google" id="ProtNLM"/>
    </source>
</evidence>
<organism evidence="2 3">
    <name type="scientific">Trypanosoma theileri</name>
    <dbReference type="NCBI Taxonomy" id="67003"/>
    <lineage>
        <taxon>Eukaryota</taxon>
        <taxon>Discoba</taxon>
        <taxon>Euglenozoa</taxon>
        <taxon>Kinetoplastea</taxon>
        <taxon>Metakinetoplastina</taxon>
        <taxon>Trypanosomatida</taxon>
        <taxon>Trypanosomatidae</taxon>
        <taxon>Trypanosoma</taxon>
    </lineage>
</organism>
<sequence>MNANIEELQGRLAAAEERVKKITRLMLRSVWQYVIQHRSPLAAPQTTLNMDAGDAKGLKTIVSHQQNRRSGKKVTQEKKSNNRVVDQARLSRELYRTAFGAARQEIEDEIITVDLKKENESDGVPSVALLLLQSSRERAIMHVFLLRLRLTVCRRRFLDTECKIRYDYYRLRRTLRAWHSYTCEVACRRRRIIYTVLNHWMGLVECRRVRYERLCRFRLGLAERRRAFDRVRWMRMRRCFVHWRHRLDDRRLWGGPTTDGALSREGEKRATEKQKERRLRFLFAYWRRRVERRLDTRLAALIATRSLLRRSWEKLCRRSRARVLGPREPPCVHVESTSMELVGFKVQCAQQVARGNLKRCVFVKWRRCYRCRVADRFYIFSRRVRVLETWLQALRRKRVAQVVLGACWCRWRQRYHQRLHYIEAQYWRHRRLLQSVLYTWTNKTASRIFRSQHLLQLCYHRWWQRAILQRTQRELSVGVKKRAFLAWRDVAVREKEYRTMMCLAETLRELVLLMGCFRRWKRRHEHAYRVRLSESVLNDLRREKQRAQLFQRWKRLTFWPRNTNKKIS</sequence>
<evidence type="ECO:0000256" key="1">
    <source>
        <dbReference type="SAM" id="MobiDB-lite"/>
    </source>
</evidence>
<proteinExistence type="predicted"/>
<dbReference type="VEuPathDB" id="TriTrypDB:TM35_000043010"/>
<protein>
    <recommendedName>
        <fullName evidence="4">Sfi1 spindle body domain-containing protein</fullName>
    </recommendedName>
</protein>
<comment type="caution">
    <text evidence="2">The sequence shown here is derived from an EMBL/GenBank/DDBJ whole genome shotgun (WGS) entry which is preliminary data.</text>
</comment>
<dbReference type="GeneID" id="39982275"/>
<dbReference type="Proteomes" id="UP000192257">
    <property type="component" value="Unassembled WGS sequence"/>
</dbReference>
<name>A0A1X0P570_9TRYP</name>
<dbReference type="OrthoDB" id="249020at2759"/>
<keyword evidence="3" id="KW-1185">Reference proteome</keyword>
<accession>A0A1X0P570</accession>
<dbReference type="EMBL" id="NBCO01000004">
    <property type="protein sequence ID" value="ORC92087.1"/>
    <property type="molecule type" value="Genomic_DNA"/>
</dbReference>
<evidence type="ECO:0000313" key="3">
    <source>
        <dbReference type="Proteomes" id="UP000192257"/>
    </source>
</evidence>
<evidence type="ECO:0000313" key="2">
    <source>
        <dbReference type="EMBL" id="ORC92087.1"/>
    </source>
</evidence>
<gene>
    <name evidence="2" type="ORF">TM35_000043010</name>
</gene>
<reference evidence="2 3" key="1">
    <citation type="submission" date="2017-03" db="EMBL/GenBank/DDBJ databases">
        <title>An alternative strategy for trypanosome survival in the mammalian bloodstream revealed through genome and transcriptome analysis of the ubiquitous bovine parasite Trypanosoma (Megatrypanum) theileri.</title>
        <authorList>
            <person name="Kelly S."/>
            <person name="Ivens A."/>
            <person name="Mott A."/>
            <person name="O'Neill E."/>
            <person name="Emms D."/>
            <person name="Macleod O."/>
            <person name="Voorheis P."/>
            <person name="Matthews J."/>
            <person name="Matthews K."/>
            <person name="Carrington M."/>
        </authorList>
    </citation>
    <scope>NUCLEOTIDE SEQUENCE [LARGE SCALE GENOMIC DNA]</scope>
    <source>
        <strain evidence="2">Edinburgh</strain>
    </source>
</reference>